<dbReference type="PANTHER" id="PTHR31286">
    <property type="entry name" value="GLYCINE-RICH CELL WALL STRUCTURAL PROTEIN 1.8-LIKE"/>
    <property type="match status" value="1"/>
</dbReference>
<reference evidence="2" key="1">
    <citation type="submission" date="2015-07" db="EMBL/GenBank/DDBJ databases">
        <title>Transcriptome Assembly of Anthurium amnicola.</title>
        <authorList>
            <person name="Suzuki J."/>
        </authorList>
    </citation>
    <scope>NUCLEOTIDE SEQUENCE</scope>
</reference>
<sequence>MEASTGRRSKLSNPRICIRVRADQDLPEEVFYRDKSGSMIGIKVSYPWKPKPCSGCKSFGHAPDSCPVHRTTGKAAISKKQIVQQKVYRAKKIVEGSVVPVSNAFAALQDLQNEDGKLAVEASVAATSGVPEEGIGHSKETSSLGAPPSVSESDSELPAVQSVIPFLHVSDVDGGVIAELSNSIQEVILASSSKVLEKTDFSALGDSVSVSKLAGVHSENSVLHVADFFEKLDNSNPNQKGSTDSFGSGEDLDRNLYSDFAVSADLNSDCVELESSSVQHLSICSLVGHSVDQKQTLEGSFLPGLEAFSDPPKVEKGLSKKSSHSGRVLRSNLKKVIKTNQVNLVTNPNPSL</sequence>
<name>A0A1D1YD48_9ARAE</name>
<dbReference type="InterPro" id="IPR040256">
    <property type="entry name" value="At4g02000-like"/>
</dbReference>
<protein>
    <submittedName>
        <fullName evidence="2">Syntaxin-7A</fullName>
    </submittedName>
</protein>
<proteinExistence type="predicted"/>
<evidence type="ECO:0000256" key="1">
    <source>
        <dbReference type="SAM" id="MobiDB-lite"/>
    </source>
</evidence>
<evidence type="ECO:0000313" key="2">
    <source>
        <dbReference type="EMBL" id="JAT52554.1"/>
    </source>
</evidence>
<dbReference type="PANTHER" id="PTHR31286:SF180">
    <property type="entry name" value="OS10G0362600 PROTEIN"/>
    <property type="match status" value="1"/>
</dbReference>
<organism evidence="2">
    <name type="scientific">Anthurium amnicola</name>
    <dbReference type="NCBI Taxonomy" id="1678845"/>
    <lineage>
        <taxon>Eukaryota</taxon>
        <taxon>Viridiplantae</taxon>
        <taxon>Streptophyta</taxon>
        <taxon>Embryophyta</taxon>
        <taxon>Tracheophyta</taxon>
        <taxon>Spermatophyta</taxon>
        <taxon>Magnoliopsida</taxon>
        <taxon>Liliopsida</taxon>
        <taxon>Araceae</taxon>
        <taxon>Pothoideae</taxon>
        <taxon>Potheae</taxon>
        <taxon>Anthurium</taxon>
    </lineage>
</organism>
<accession>A0A1D1YD48</accession>
<feature type="region of interest" description="Disordered" evidence="1">
    <location>
        <begin position="129"/>
        <end position="154"/>
    </location>
</feature>
<dbReference type="AlphaFoldDB" id="A0A1D1YD48"/>
<gene>
    <name evidence="2" type="primary">syn7A_0</name>
    <name evidence="2" type="ORF">g.128280</name>
</gene>
<dbReference type="EMBL" id="GDJX01015382">
    <property type="protein sequence ID" value="JAT52554.1"/>
    <property type="molecule type" value="Transcribed_RNA"/>
</dbReference>